<evidence type="ECO:0000256" key="2">
    <source>
        <dbReference type="SAM" id="MobiDB-lite"/>
    </source>
</evidence>
<dbReference type="OrthoDB" id="2943660at2759"/>
<evidence type="ECO:0000256" key="1">
    <source>
        <dbReference type="ARBA" id="ARBA00023242"/>
    </source>
</evidence>
<keyword evidence="5" id="KW-1185">Reference proteome</keyword>
<dbReference type="InterPro" id="IPR053187">
    <property type="entry name" value="Notoamide_regulator"/>
</dbReference>
<reference evidence="4 5" key="1">
    <citation type="journal article" date="2014" name="Genome Biol. Evol.">
        <title>Comparative genomics and transcriptomics analyses reveal divergent lifestyle features of nematode endoparasitic fungus Hirsutella minnesotensis.</title>
        <authorList>
            <person name="Lai Y."/>
            <person name="Liu K."/>
            <person name="Zhang X."/>
            <person name="Zhang X."/>
            <person name="Li K."/>
            <person name="Wang N."/>
            <person name="Shu C."/>
            <person name="Wu Y."/>
            <person name="Wang C."/>
            <person name="Bushley K.E."/>
            <person name="Xiang M."/>
            <person name="Liu X."/>
        </authorList>
    </citation>
    <scope>NUCLEOTIDE SEQUENCE [LARGE SCALE GENOMIC DNA]</scope>
    <source>
        <strain evidence="4 5">3608</strain>
    </source>
</reference>
<evidence type="ECO:0000313" key="5">
    <source>
        <dbReference type="Proteomes" id="UP000054481"/>
    </source>
</evidence>
<organism evidence="4 5">
    <name type="scientific">Hirsutella minnesotensis 3608</name>
    <dbReference type="NCBI Taxonomy" id="1043627"/>
    <lineage>
        <taxon>Eukaryota</taxon>
        <taxon>Fungi</taxon>
        <taxon>Dikarya</taxon>
        <taxon>Ascomycota</taxon>
        <taxon>Pezizomycotina</taxon>
        <taxon>Sordariomycetes</taxon>
        <taxon>Hypocreomycetidae</taxon>
        <taxon>Hypocreales</taxon>
        <taxon>Ophiocordycipitaceae</taxon>
        <taxon>Hirsutella</taxon>
    </lineage>
</organism>
<protein>
    <recommendedName>
        <fullName evidence="3">Zn(2)-C6 fungal-type domain-containing protein</fullName>
    </recommendedName>
</protein>
<dbReference type="CDD" id="cd00067">
    <property type="entry name" value="GAL4"/>
    <property type="match status" value="1"/>
</dbReference>
<evidence type="ECO:0000313" key="4">
    <source>
        <dbReference type="EMBL" id="KJZ68094.1"/>
    </source>
</evidence>
<dbReference type="PANTHER" id="PTHR47256">
    <property type="entry name" value="ZN(II)2CYS6 TRANSCRIPTION FACTOR (EUROFUNG)-RELATED"/>
    <property type="match status" value="1"/>
</dbReference>
<feature type="region of interest" description="Disordered" evidence="2">
    <location>
        <begin position="1"/>
        <end position="38"/>
    </location>
</feature>
<keyword evidence="1" id="KW-0539">Nucleus</keyword>
<evidence type="ECO:0000259" key="3">
    <source>
        <dbReference type="PROSITE" id="PS50048"/>
    </source>
</evidence>
<dbReference type="PROSITE" id="PS00463">
    <property type="entry name" value="ZN2_CY6_FUNGAL_1"/>
    <property type="match status" value="1"/>
</dbReference>
<dbReference type="Gene3D" id="4.10.240.10">
    <property type="entry name" value="Zn(2)-C6 fungal-type DNA-binding domain"/>
    <property type="match status" value="1"/>
</dbReference>
<proteinExistence type="predicted"/>
<name>A0A0F8A004_9HYPO</name>
<dbReference type="EMBL" id="KQ031026">
    <property type="protein sequence ID" value="KJZ68094.1"/>
    <property type="molecule type" value="Genomic_DNA"/>
</dbReference>
<accession>A0A0F8A004</accession>
<dbReference type="GO" id="GO:0000981">
    <property type="term" value="F:DNA-binding transcription factor activity, RNA polymerase II-specific"/>
    <property type="evidence" value="ECO:0007669"/>
    <property type="project" value="InterPro"/>
</dbReference>
<feature type="domain" description="Zn(2)-C6 fungal-type" evidence="3">
    <location>
        <begin position="47"/>
        <end position="77"/>
    </location>
</feature>
<dbReference type="GO" id="GO:0008270">
    <property type="term" value="F:zinc ion binding"/>
    <property type="evidence" value="ECO:0007669"/>
    <property type="project" value="InterPro"/>
</dbReference>
<dbReference type="Proteomes" id="UP000054481">
    <property type="component" value="Unassembled WGS sequence"/>
</dbReference>
<dbReference type="PANTHER" id="PTHR47256:SF1">
    <property type="entry name" value="ZN(II)2CYS6 TRANSCRIPTION FACTOR (EUROFUNG)"/>
    <property type="match status" value="1"/>
</dbReference>
<dbReference type="Pfam" id="PF00172">
    <property type="entry name" value="Zn_clus"/>
    <property type="match status" value="1"/>
</dbReference>
<dbReference type="PROSITE" id="PS50048">
    <property type="entry name" value="ZN2_CY6_FUNGAL_2"/>
    <property type="match status" value="1"/>
</dbReference>
<gene>
    <name evidence="4" type="ORF">HIM_12514</name>
</gene>
<feature type="compositionally biased region" description="Basic and acidic residues" evidence="2">
    <location>
        <begin position="22"/>
        <end position="31"/>
    </location>
</feature>
<dbReference type="SMART" id="SM00066">
    <property type="entry name" value="GAL4"/>
    <property type="match status" value="1"/>
</dbReference>
<dbReference type="SUPFAM" id="SSF57701">
    <property type="entry name" value="Zn2/Cys6 DNA-binding domain"/>
    <property type="match status" value="1"/>
</dbReference>
<dbReference type="InterPro" id="IPR036864">
    <property type="entry name" value="Zn2-C6_fun-type_DNA-bd_sf"/>
</dbReference>
<sequence length="134" mass="15523">METSQERRLVPIAPAPESGNVEQEHEAERVAPDPPAMKRKRTMTLVACDGCRRRRTKCDGKRPRCGQCIRKGEECQYEAGEGETVLLALKKKYRNLESEHARYKELFYLLRTRPARDANEILHRLRTAEEPLTM</sequence>
<dbReference type="AlphaFoldDB" id="A0A0F8A004"/>
<dbReference type="InterPro" id="IPR001138">
    <property type="entry name" value="Zn2Cys6_DnaBD"/>
</dbReference>